<dbReference type="InterPro" id="IPR011330">
    <property type="entry name" value="Glyco_hydro/deAcase_b/a-brl"/>
</dbReference>
<dbReference type="SUPFAM" id="SSF88713">
    <property type="entry name" value="Glycoside hydrolase/deacetylase"/>
    <property type="match status" value="1"/>
</dbReference>
<keyword evidence="6" id="KW-0378">Hydrolase</keyword>
<dbReference type="OrthoDB" id="2125469at2759"/>
<evidence type="ECO:0000313" key="11">
    <source>
        <dbReference type="Proteomes" id="UP000886653"/>
    </source>
</evidence>
<name>A0A9P6NZI3_9BASI</name>
<keyword evidence="5" id="KW-0732">Signal</keyword>
<protein>
    <recommendedName>
        <fullName evidence="9">NodB homology domain-containing protein</fullName>
    </recommendedName>
</protein>
<evidence type="ECO:0000256" key="1">
    <source>
        <dbReference type="ARBA" id="ARBA00001941"/>
    </source>
</evidence>
<gene>
    <name evidence="10" type="ORF">CROQUDRAFT_35501</name>
</gene>
<dbReference type="InterPro" id="IPR002509">
    <property type="entry name" value="NODB_dom"/>
</dbReference>
<comment type="caution">
    <text evidence="10">The sequence shown here is derived from an EMBL/GenBank/DDBJ whole genome shotgun (WGS) entry which is preliminary data.</text>
</comment>
<dbReference type="AlphaFoldDB" id="A0A9P6NZI3"/>
<keyword evidence="3" id="KW-0472">Membrane</keyword>
<keyword evidence="4" id="KW-0479">Metal-binding</keyword>
<dbReference type="GO" id="GO:0046872">
    <property type="term" value="F:metal ion binding"/>
    <property type="evidence" value="ECO:0007669"/>
    <property type="project" value="UniProtKB-KW"/>
</dbReference>
<dbReference type="PANTHER" id="PTHR46471">
    <property type="entry name" value="CHITIN DEACETYLASE"/>
    <property type="match status" value="1"/>
</dbReference>
<reference evidence="10" key="1">
    <citation type="submission" date="2013-11" db="EMBL/GenBank/DDBJ databases">
        <title>Genome sequence of the fusiform rust pathogen reveals effectors for host alternation and coevolution with pine.</title>
        <authorList>
            <consortium name="DOE Joint Genome Institute"/>
            <person name="Smith K."/>
            <person name="Pendleton A."/>
            <person name="Kubisiak T."/>
            <person name="Anderson C."/>
            <person name="Salamov A."/>
            <person name="Aerts A."/>
            <person name="Riley R."/>
            <person name="Clum A."/>
            <person name="Lindquist E."/>
            <person name="Ence D."/>
            <person name="Campbell M."/>
            <person name="Kronenberg Z."/>
            <person name="Feau N."/>
            <person name="Dhillon B."/>
            <person name="Hamelin R."/>
            <person name="Burleigh J."/>
            <person name="Smith J."/>
            <person name="Yandell M."/>
            <person name="Nelson C."/>
            <person name="Grigoriev I."/>
            <person name="Davis J."/>
        </authorList>
    </citation>
    <scope>NUCLEOTIDE SEQUENCE</scope>
    <source>
        <strain evidence="10">G11</strain>
    </source>
</reference>
<dbReference type="PANTHER" id="PTHR46471:SF2">
    <property type="entry name" value="CHITIN DEACETYLASE-RELATED"/>
    <property type="match status" value="1"/>
</dbReference>
<dbReference type="EMBL" id="MU167208">
    <property type="protein sequence ID" value="KAG0152341.1"/>
    <property type="molecule type" value="Genomic_DNA"/>
</dbReference>
<keyword evidence="8" id="KW-0449">Lipoprotein</keyword>
<dbReference type="Gene3D" id="3.20.20.370">
    <property type="entry name" value="Glycoside hydrolase/deacetylase"/>
    <property type="match status" value="1"/>
</dbReference>
<evidence type="ECO:0000256" key="5">
    <source>
        <dbReference type="ARBA" id="ARBA00022729"/>
    </source>
</evidence>
<keyword evidence="3" id="KW-0325">Glycoprotein</keyword>
<evidence type="ECO:0000256" key="8">
    <source>
        <dbReference type="ARBA" id="ARBA00023288"/>
    </source>
</evidence>
<accession>A0A9P6NZI3</accession>
<evidence type="ECO:0000259" key="9">
    <source>
        <dbReference type="PROSITE" id="PS51677"/>
    </source>
</evidence>
<proteinExistence type="predicted"/>
<sequence length="105" mass="11992">FDDGPGELSKDINNLLKINKAKASFFINGNNEVCIFDHANELISRFYDGHLIGNHGWSHAHMKNLDKNDMHNQLARVEDAMIKILGVKPLYFRPPYGKSFDFSDI</sequence>
<evidence type="ECO:0000256" key="6">
    <source>
        <dbReference type="ARBA" id="ARBA00022801"/>
    </source>
</evidence>
<comment type="cofactor">
    <cofactor evidence="1">
        <name>Co(2+)</name>
        <dbReference type="ChEBI" id="CHEBI:48828"/>
    </cofactor>
</comment>
<keyword evidence="3" id="KW-0336">GPI-anchor</keyword>
<evidence type="ECO:0000256" key="7">
    <source>
        <dbReference type="ARBA" id="ARBA00023277"/>
    </source>
</evidence>
<evidence type="ECO:0000256" key="2">
    <source>
        <dbReference type="ARBA" id="ARBA00004609"/>
    </source>
</evidence>
<dbReference type="GO" id="GO:0098552">
    <property type="term" value="C:side of membrane"/>
    <property type="evidence" value="ECO:0007669"/>
    <property type="project" value="UniProtKB-KW"/>
</dbReference>
<dbReference type="PROSITE" id="PS51677">
    <property type="entry name" value="NODB"/>
    <property type="match status" value="1"/>
</dbReference>
<dbReference type="Pfam" id="PF01522">
    <property type="entry name" value="Polysacc_deac_1"/>
    <property type="match status" value="1"/>
</dbReference>
<evidence type="ECO:0000256" key="3">
    <source>
        <dbReference type="ARBA" id="ARBA00022622"/>
    </source>
</evidence>
<keyword evidence="7" id="KW-0119">Carbohydrate metabolism</keyword>
<feature type="non-terminal residue" evidence="10">
    <location>
        <position position="1"/>
    </location>
</feature>
<organism evidence="10 11">
    <name type="scientific">Cronartium quercuum f. sp. fusiforme G11</name>
    <dbReference type="NCBI Taxonomy" id="708437"/>
    <lineage>
        <taxon>Eukaryota</taxon>
        <taxon>Fungi</taxon>
        <taxon>Dikarya</taxon>
        <taxon>Basidiomycota</taxon>
        <taxon>Pucciniomycotina</taxon>
        <taxon>Pucciniomycetes</taxon>
        <taxon>Pucciniales</taxon>
        <taxon>Coleosporiaceae</taxon>
        <taxon>Cronartium</taxon>
    </lineage>
</organism>
<dbReference type="Proteomes" id="UP000886653">
    <property type="component" value="Unassembled WGS sequence"/>
</dbReference>
<feature type="domain" description="NodB homology" evidence="9">
    <location>
        <begin position="1"/>
        <end position="105"/>
    </location>
</feature>
<comment type="subcellular location">
    <subcellularLocation>
        <location evidence="2">Cell membrane</location>
        <topology evidence="2">Lipid-anchor</topology>
        <topology evidence="2">GPI-anchor</topology>
    </subcellularLocation>
</comment>
<evidence type="ECO:0000256" key="4">
    <source>
        <dbReference type="ARBA" id="ARBA00022723"/>
    </source>
</evidence>
<dbReference type="GO" id="GO:0016810">
    <property type="term" value="F:hydrolase activity, acting on carbon-nitrogen (but not peptide) bonds"/>
    <property type="evidence" value="ECO:0007669"/>
    <property type="project" value="InterPro"/>
</dbReference>
<dbReference type="GO" id="GO:0005886">
    <property type="term" value="C:plasma membrane"/>
    <property type="evidence" value="ECO:0007669"/>
    <property type="project" value="UniProtKB-SubCell"/>
</dbReference>
<evidence type="ECO:0000313" key="10">
    <source>
        <dbReference type="EMBL" id="KAG0152341.1"/>
    </source>
</evidence>
<dbReference type="GO" id="GO:0005975">
    <property type="term" value="P:carbohydrate metabolic process"/>
    <property type="evidence" value="ECO:0007669"/>
    <property type="project" value="InterPro"/>
</dbReference>
<keyword evidence="11" id="KW-1185">Reference proteome</keyword>